<accession>A0A9D4C1K1</accession>
<gene>
    <name evidence="1" type="ORF">DPMN_058340</name>
</gene>
<proteinExistence type="predicted"/>
<evidence type="ECO:0000313" key="2">
    <source>
        <dbReference type="Proteomes" id="UP000828390"/>
    </source>
</evidence>
<dbReference type="EMBL" id="JAIWYP010000013">
    <property type="protein sequence ID" value="KAH3715628.1"/>
    <property type="molecule type" value="Genomic_DNA"/>
</dbReference>
<keyword evidence="2" id="KW-1185">Reference proteome</keyword>
<dbReference type="AlphaFoldDB" id="A0A9D4C1K1"/>
<protein>
    <submittedName>
        <fullName evidence="1">Uncharacterized protein</fullName>
    </submittedName>
</protein>
<reference evidence="1" key="2">
    <citation type="submission" date="2020-11" db="EMBL/GenBank/DDBJ databases">
        <authorList>
            <person name="McCartney M.A."/>
            <person name="Auch B."/>
            <person name="Kono T."/>
            <person name="Mallez S."/>
            <person name="Becker A."/>
            <person name="Gohl D.M."/>
            <person name="Silverstein K.A.T."/>
            <person name="Koren S."/>
            <person name="Bechman K.B."/>
            <person name="Herman A."/>
            <person name="Abrahante J.E."/>
            <person name="Garbe J."/>
        </authorList>
    </citation>
    <scope>NUCLEOTIDE SEQUENCE</scope>
    <source>
        <strain evidence="1">Duluth1</strain>
        <tissue evidence="1">Whole animal</tissue>
    </source>
</reference>
<reference evidence="1" key="1">
    <citation type="journal article" date="2019" name="bioRxiv">
        <title>The Genome of the Zebra Mussel, Dreissena polymorpha: A Resource for Invasive Species Research.</title>
        <authorList>
            <person name="McCartney M.A."/>
            <person name="Auch B."/>
            <person name="Kono T."/>
            <person name="Mallez S."/>
            <person name="Zhang Y."/>
            <person name="Obille A."/>
            <person name="Becker A."/>
            <person name="Abrahante J.E."/>
            <person name="Garbe J."/>
            <person name="Badalamenti J.P."/>
            <person name="Herman A."/>
            <person name="Mangelson H."/>
            <person name="Liachko I."/>
            <person name="Sullivan S."/>
            <person name="Sone E.D."/>
            <person name="Koren S."/>
            <person name="Silverstein K.A.T."/>
            <person name="Beckman K.B."/>
            <person name="Gohl D.M."/>
        </authorList>
    </citation>
    <scope>NUCLEOTIDE SEQUENCE</scope>
    <source>
        <strain evidence="1">Duluth1</strain>
        <tissue evidence="1">Whole animal</tissue>
    </source>
</reference>
<comment type="caution">
    <text evidence="1">The sequence shown here is derived from an EMBL/GenBank/DDBJ whole genome shotgun (WGS) entry which is preliminary data.</text>
</comment>
<sequence length="144" mass="15664">MAPAILRSLHLHGTEHDVDQVASAIRRSTEDHMAPAIHRSMLSDVNHVAYAMRRSTSDHMASAIIRSLPVDVTGHVMTGPFTGHWSLTGPVAGHWVVPGNVTGHFMTGPFTGPGTEQDVDNVASTMRRHHTIWLPQYVGICSVT</sequence>
<evidence type="ECO:0000313" key="1">
    <source>
        <dbReference type="EMBL" id="KAH3715628.1"/>
    </source>
</evidence>
<organism evidence="1 2">
    <name type="scientific">Dreissena polymorpha</name>
    <name type="common">Zebra mussel</name>
    <name type="synonym">Mytilus polymorpha</name>
    <dbReference type="NCBI Taxonomy" id="45954"/>
    <lineage>
        <taxon>Eukaryota</taxon>
        <taxon>Metazoa</taxon>
        <taxon>Spiralia</taxon>
        <taxon>Lophotrochozoa</taxon>
        <taxon>Mollusca</taxon>
        <taxon>Bivalvia</taxon>
        <taxon>Autobranchia</taxon>
        <taxon>Heteroconchia</taxon>
        <taxon>Euheterodonta</taxon>
        <taxon>Imparidentia</taxon>
        <taxon>Neoheterodontei</taxon>
        <taxon>Myida</taxon>
        <taxon>Dreissenoidea</taxon>
        <taxon>Dreissenidae</taxon>
        <taxon>Dreissena</taxon>
    </lineage>
</organism>
<name>A0A9D4C1K1_DREPO</name>
<dbReference type="Proteomes" id="UP000828390">
    <property type="component" value="Unassembled WGS sequence"/>
</dbReference>